<sequence length="42" mass="4541">MDRILTNHSAEGSLAKLMLSIGFGYNRGYLIEGNGLSKGLRS</sequence>
<evidence type="ECO:0000313" key="1">
    <source>
        <dbReference type="EMBL" id="AFK67299.1"/>
    </source>
</evidence>
<dbReference type="HOGENOM" id="CLU_3256616_0_0_6"/>
<name>I3UP78_PSEPU</name>
<protein>
    <submittedName>
        <fullName evidence="1">Uncharacterized protein</fullName>
    </submittedName>
</protein>
<dbReference type="Proteomes" id="UP000005268">
    <property type="component" value="Chromosome"/>
</dbReference>
<gene>
    <name evidence="1" type="ORF">YSA_00968</name>
</gene>
<dbReference type="KEGG" id="ppi:YSA_00968"/>
<reference evidence="1 2" key="1">
    <citation type="journal article" date="2012" name="J. Bacteriol.">
        <title>Complete Genome Sequence of the Naphthalene-Degrading Pseudomonas putida Strain ND6.</title>
        <authorList>
            <person name="Li S."/>
            <person name="Zhao H."/>
            <person name="Li Y."/>
            <person name="Niu S."/>
            <person name="Cai B."/>
        </authorList>
    </citation>
    <scope>NUCLEOTIDE SEQUENCE [LARGE SCALE GENOMIC DNA]</scope>
    <source>
        <strain evidence="1 2">ND6</strain>
    </source>
</reference>
<dbReference type="AlphaFoldDB" id="I3UP78"/>
<organism evidence="1 2">
    <name type="scientific">Pseudomonas putida ND6</name>
    <dbReference type="NCBI Taxonomy" id="231023"/>
    <lineage>
        <taxon>Bacteria</taxon>
        <taxon>Pseudomonadati</taxon>
        <taxon>Pseudomonadota</taxon>
        <taxon>Gammaproteobacteria</taxon>
        <taxon>Pseudomonadales</taxon>
        <taxon>Pseudomonadaceae</taxon>
        <taxon>Pseudomonas</taxon>
    </lineage>
</organism>
<dbReference type="EMBL" id="CP003588">
    <property type="protein sequence ID" value="AFK67299.1"/>
    <property type="molecule type" value="Genomic_DNA"/>
</dbReference>
<accession>I3UP78</accession>
<evidence type="ECO:0000313" key="2">
    <source>
        <dbReference type="Proteomes" id="UP000005268"/>
    </source>
</evidence>
<proteinExistence type="predicted"/>